<dbReference type="Proteomes" id="UP001174909">
    <property type="component" value="Unassembled WGS sequence"/>
</dbReference>
<feature type="region of interest" description="Disordered" evidence="1">
    <location>
        <begin position="684"/>
        <end position="761"/>
    </location>
</feature>
<dbReference type="PANTHER" id="PTHR47773:SF1">
    <property type="entry name" value="C2H2-TYPE DOMAIN-CONTAINING PROTEIN"/>
    <property type="match status" value="1"/>
</dbReference>
<evidence type="ECO:0000313" key="3">
    <source>
        <dbReference type="Proteomes" id="UP001174909"/>
    </source>
</evidence>
<feature type="compositionally biased region" description="Polar residues" evidence="1">
    <location>
        <begin position="688"/>
        <end position="727"/>
    </location>
</feature>
<feature type="region of interest" description="Disordered" evidence="1">
    <location>
        <begin position="1"/>
        <end position="56"/>
    </location>
</feature>
<comment type="caution">
    <text evidence="2">The sequence shown here is derived from an EMBL/GenBank/DDBJ whole genome shotgun (WGS) entry which is preliminary data.</text>
</comment>
<keyword evidence="3" id="KW-1185">Reference proteome</keyword>
<name>A0AA35WG55_GEOBA</name>
<proteinExistence type="predicted"/>
<feature type="non-terminal residue" evidence="2">
    <location>
        <position position="1053"/>
    </location>
</feature>
<organism evidence="2 3">
    <name type="scientific">Geodia barretti</name>
    <name type="common">Barrett's horny sponge</name>
    <dbReference type="NCBI Taxonomy" id="519541"/>
    <lineage>
        <taxon>Eukaryota</taxon>
        <taxon>Metazoa</taxon>
        <taxon>Porifera</taxon>
        <taxon>Demospongiae</taxon>
        <taxon>Heteroscleromorpha</taxon>
        <taxon>Tetractinellida</taxon>
        <taxon>Astrophorina</taxon>
        <taxon>Geodiidae</taxon>
        <taxon>Geodia</taxon>
    </lineage>
</organism>
<feature type="compositionally biased region" description="Basic and acidic residues" evidence="1">
    <location>
        <begin position="914"/>
        <end position="929"/>
    </location>
</feature>
<feature type="region of interest" description="Disordered" evidence="1">
    <location>
        <begin position="881"/>
        <end position="958"/>
    </location>
</feature>
<reference evidence="2" key="1">
    <citation type="submission" date="2023-03" db="EMBL/GenBank/DDBJ databases">
        <authorList>
            <person name="Steffen K."/>
            <person name="Cardenas P."/>
        </authorList>
    </citation>
    <scope>NUCLEOTIDE SEQUENCE</scope>
</reference>
<dbReference type="PANTHER" id="PTHR47773">
    <property type="entry name" value="SI:DKEY-9I5.2-RELATED"/>
    <property type="match status" value="1"/>
</dbReference>
<dbReference type="AlphaFoldDB" id="A0AA35WG55"/>
<accession>A0AA35WG55</accession>
<gene>
    <name evidence="2" type="ORF">GBAR_LOCUS11613</name>
</gene>
<protein>
    <submittedName>
        <fullName evidence="2">Uncharacterized protein</fullName>
    </submittedName>
</protein>
<evidence type="ECO:0000313" key="2">
    <source>
        <dbReference type="EMBL" id="CAI8019299.1"/>
    </source>
</evidence>
<dbReference type="EMBL" id="CASHTH010001743">
    <property type="protein sequence ID" value="CAI8019299.1"/>
    <property type="molecule type" value="Genomic_DNA"/>
</dbReference>
<feature type="compositionally biased region" description="Low complexity" evidence="1">
    <location>
        <begin position="1"/>
        <end position="26"/>
    </location>
</feature>
<sequence length="1053" mass="117189">TTSSTAASAASLSPSPLPSTAASSSPSPTPHPSSSRGLSMVGTGPVPPKFDRSDFQSPTISELRTIGIGVRTSPGKLDLIVYCQLKGRCPHCNSTLISANSVGKRKLCYAVPWPKTIVGVDMRCGKCNKHFMTHDPSYVNTLPSDQQIRREFVSSKGNGSHISLLRLLRSGLTVAQVERYIDDEVRQHYLMLKSKYIELWDKVDAMRGVGKVNVAPRDAFPPFPSHYVPCRPHITAMFIKDYWENKPHIMRELRSILSHHSLAVDHQRKVVKRTLGDDVVGSGGQTFTICGDFGLICGVYVVPDTALSWARKAMCEVIDRHVSAGVEVPKSLYMDCGCCGGKVGSRADTGTSVAALWRSTFSVKLDAMHLMLRIGREMNAEHPRRKRFLVDLSHAIFVQHEGDRQRLMNAKEAAGLEGPPTRTERVKFIRRVVGEPECVAERMILVLKAHREIDTQCRTQAEAAGMKVDDLTVADVAYPLITRRVTAVFQQQLVHVRNGCISDDPDHLPFVKVGTINYHSTGHHLDHYQSLRGTSKVEAVHSVLNRTFYSQRGIGSEVFDARLGWWILGYNRRRLRALGKKVPPDSMPPKICEHYIARGLCDDYPDWSIAAPGFDTSVKIGYEYGRSVTGEEQQIELDLDEEAVRTDNDQVVPDPQEERSMVATSAEALQELGLDTADLVDEEPSFFHPSSQTTSQEHQSPSVSAATNVTQDMDVATTESPSVSHPSNEAEEMAIDDSPVADSTPDWRSVPLPDTTPGRRRNVSRLRAMGGDPTCVPPDFNRNMLAVWEELWHSMPQSGKVSATVYTLLQEYKKHCREERRRLQESAGTPPALLPVSFAQAKDWLLRQQKAQSQALQIGAVNEEAREVVTELQQSLAEQPASTAALLEQPARQASPVVPQPVMSLGPEPVTDQVRAEERAEQRARRQAEDSAGPSRKKTAPSQRKAAPKKKNIPPELQERQERASARMLELGVPPLEESHDGKRRCPVCRQLRAANDKTPDGRIHRILGRSNKIWCPYGDDLSILETFEKEQKERTQAAWRRANEAKRSKKQQ</sequence>
<evidence type="ECO:0000256" key="1">
    <source>
        <dbReference type="SAM" id="MobiDB-lite"/>
    </source>
</evidence>